<dbReference type="Pfam" id="PF07517">
    <property type="entry name" value="SecA_DEAD"/>
    <property type="match status" value="1"/>
</dbReference>
<evidence type="ECO:0000259" key="13">
    <source>
        <dbReference type="PROSITE" id="PS51192"/>
    </source>
</evidence>
<keyword evidence="5 12" id="KW-0963">Cytoplasm</keyword>
<dbReference type="GO" id="GO:0017038">
    <property type="term" value="P:protein import"/>
    <property type="evidence" value="ECO:0007669"/>
    <property type="project" value="InterPro"/>
</dbReference>
<feature type="domain" description="Helicase C-terminal" evidence="14">
    <location>
        <begin position="416"/>
        <end position="603"/>
    </location>
</feature>
<dbReference type="GO" id="GO:0043952">
    <property type="term" value="P:protein transport by the Sec complex"/>
    <property type="evidence" value="ECO:0007669"/>
    <property type="project" value="TreeGrafter"/>
</dbReference>
<dbReference type="GO" id="GO:0005524">
    <property type="term" value="F:ATP binding"/>
    <property type="evidence" value="ECO:0007669"/>
    <property type="project" value="UniProtKB-UniRule"/>
</dbReference>
<dbReference type="EC" id="7.4.2.8" evidence="12"/>
<protein>
    <recommendedName>
        <fullName evidence="12">Protein translocase subunit SecA</fullName>
        <ecNumber evidence="12">7.4.2.8</ecNumber>
    </recommendedName>
</protein>
<dbReference type="InterPro" id="IPR011115">
    <property type="entry name" value="SecA_DEAD"/>
</dbReference>
<dbReference type="SUPFAM" id="SSF81886">
    <property type="entry name" value="Helical scaffold and wing domains of SecA"/>
    <property type="match status" value="1"/>
</dbReference>
<dbReference type="SMART" id="SM00957">
    <property type="entry name" value="SecA_DEAD"/>
    <property type="match status" value="1"/>
</dbReference>
<dbReference type="GO" id="GO:0005829">
    <property type="term" value="C:cytosol"/>
    <property type="evidence" value="ECO:0007669"/>
    <property type="project" value="TreeGrafter"/>
</dbReference>
<dbReference type="PRINTS" id="PR00906">
    <property type="entry name" value="SECA"/>
</dbReference>
<sequence length="776" mass="84642">MSNRKGIAARLRRLTDRTASVDLTRYTKLLPAIGEREADLRKLSDEELGAAAQHLRESVDDKGWLTDMCALGREAADRAIGERPFDVQLLGAMGVLSGHVVQMATGEGKTLVGAIAAAGYALRGNHVHVVSVNDYLARRDAEWMRPVYDLLGVTVGFVEESSTHDERRAAYECEVTYGAVSEIGFDVLRDRLVVVPGDEVAPHPEVAIIDEADSVLIDEARVPLVLAGSVDPGVAHVEIANIVRRLRPGQHYELDPDRRNVWLTPLGESEVETALGGVNLYDDSGSDRLASVNLALHAEALLTRDVDYLVRNGAVQLINQSRGRVAVLQRWPDGLQAAVEAKEQLPPSDSGEILDSSTVQALIARYPTVAGMTGTAVAVADTLREFYELEVAVIPTDQENIRIDEPDRIFTTTEKKLAAIVAEIERVHADGRPILIGTQDVAESEALAELLLQAGLKAAVLNARNDAEEAKIIAEAGAPSAITVSTQMAGRGTDIKLGGHTGAGPEYDDVVSRGGLYVIGTARYQSSRLDDQLRGRAGRQGDPGGSVFFASLEDELVLMGAPDVPKGVVADEDGEVSDRRVPPHVDHAQRVLEGVNLEIHRNTWRYTRLIERQRDDLLEFRDAALNGDAAAELMRAEAADHYAKLEKELEDGSLEQICREILLFQVDRMWADHLAFLADVRDSIHLRALGKETPIDEFHRAAIPEFHKIVDEAKAQAVQTFSELQVTDGKVDLEAAGVLKPSSTWTYMVHDNPFDASVGHALAGMRSALRKRFGRR</sequence>
<dbReference type="AlphaFoldDB" id="A0A848KTQ3"/>
<evidence type="ECO:0000256" key="12">
    <source>
        <dbReference type="HAMAP-Rule" id="MF_01382"/>
    </source>
</evidence>
<dbReference type="Gene3D" id="1.10.3060.10">
    <property type="entry name" value="Helical scaffold and wing domains of SecA"/>
    <property type="match status" value="1"/>
</dbReference>
<dbReference type="InterPro" id="IPR020937">
    <property type="entry name" value="SecA_CS"/>
</dbReference>
<dbReference type="EMBL" id="VCQU01000013">
    <property type="protein sequence ID" value="NMN98927.1"/>
    <property type="molecule type" value="Genomic_DNA"/>
</dbReference>
<dbReference type="GO" id="GO:0008564">
    <property type="term" value="F:protein-exporting ATPase activity"/>
    <property type="evidence" value="ECO:0007669"/>
    <property type="project" value="UniProtKB-EC"/>
</dbReference>
<dbReference type="PROSITE" id="PS51192">
    <property type="entry name" value="HELICASE_ATP_BIND_1"/>
    <property type="match status" value="1"/>
</dbReference>
<dbReference type="InterPro" id="IPR026389">
    <property type="entry name" value="SecA_Actinobact-type"/>
</dbReference>
<dbReference type="FunFam" id="3.40.50.300:FF:000429">
    <property type="entry name" value="Preprotein translocase subunit SecA"/>
    <property type="match status" value="1"/>
</dbReference>
<keyword evidence="17" id="KW-1185">Reference proteome</keyword>
<keyword evidence="6 12" id="KW-0547">Nucleotide-binding</keyword>
<dbReference type="GO" id="GO:0006605">
    <property type="term" value="P:protein targeting"/>
    <property type="evidence" value="ECO:0007669"/>
    <property type="project" value="UniProtKB-UniRule"/>
</dbReference>
<dbReference type="RefSeq" id="WP_169593705.1">
    <property type="nucleotide sequence ID" value="NZ_VCQU01000013.1"/>
</dbReference>
<dbReference type="GO" id="GO:0031522">
    <property type="term" value="C:cell envelope Sec protein transport complex"/>
    <property type="evidence" value="ECO:0007669"/>
    <property type="project" value="TreeGrafter"/>
</dbReference>
<dbReference type="InterPro" id="IPR036670">
    <property type="entry name" value="SecA_X-link_sf"/>
</dbReference>
<keyword evidence="4 12" id="KW-1003">Cell membrane</keyword>
<accession>A0A848KTQ3</accession>
<evidence type="ECO:0000313" key="17">
    <source>
        <dbReference type="Proteomes" id="UP000535543"/>
    </source>
</evidence>
<dbReference type="InterPro" id="IPR036266">
    <property type="entry name" value="SecA_Wing/Scaffold_sf"/>
</dbReference>
<feature type="binding site" evidence="12">
    <location>
        <position position="494"/>
    </location>
    <ligand>
        <name>ATP</name>
        <dbReference type="ChEBI" id="CHEBI:30616"/>
    </ligand>
</feature>
<keyword evidence="10 12" id="KW-0811">Translocation</keyword>
<comment type="catalytic activity">
    <reaction evidence="12">
        <text>ATP + H2O + cellular proteinSide 1 = ADP + phosphate + cellular proteinSide 2.</text>
        <dbReference type="EC" id="7.4.2.8"/>
    </reaction>
</comment>
<reference evidence="16 17" key="2">
    <citation type="submission" date="2020-06" db="EMBL/GenBank/DDBJ databases">
        <title>Antribacter stalactiti gen. nov., sp. nov., a new member of the family Nacardiaceae isolated from a cave.</title>
        <authorList>
            <person name="Kim I.S."/>
        </authorList>
    </citation>
    <scope>NUCLEOTIDE SEQUENCE [LARGE SCALE GENOMIC DNA]</scope>
    <source>
        <strain evidence="16 17">YC2-7</strain>
    </source>
</reference>
<dbReference type="InterPro" id="IPR011116">
    <property type="entry name" value="SecA_Wing/Scaffold"/>
</dbReference>
<dbReference type="SUPFAM" id="SSF81767">
    <property type="entry name" value="Pre-protein crosslinking domain of SecA"/>
    <property type="match status" value="1"/>
</dbReference>
<dbReference type="CDD" id="cd17928">
    <property type="entry name" value="DEXDc_SecA"/>
    <property type="match status" value="1"/>
</dbReference>
<dbReference type="PROSITE" id="PS51194">
    <property type="entry name" value="HELICASE_CTER"/>
    <property type="match status" value="1"/>
</dbReference>
<evidence type="ECO:0000313" key="16">
    <source>
        <dbReference type="EMBL" id="NMN98927.1"/>
    </source>
</evidence>
<reference evidence="16 17" key="1">
    <citation type="submission" date="2019-05" db="EMBL/GenBank/DDBJ databases">
        <authorList>
            <person name="Lee S.D."/>
        </authorList>
    </citation>
    <scope>NUCLEOTIDE SEQUENCE [LARGE SCALE GENOMIC DNA]</scope>
    <source>
        <strain evidence="16 17">YC2-7</strain>
    </source>
</reference>
<dbReference type="Pfam" id="PF21090">
    <property type="entry name" value="P-loop_SecA"/>
    <property type="match status" value="2"/>
</dbReference>
<gene>
    <name evidence="12" type="primary">secA</name>
    <name evidence="16" type="ORF">FGL95_28220</name>
</gene>
<dbReference type="PANTHER" id="PTHR30612:SF0">
    <property type="entry name" value="CHLOROPLAST PROTEIN-TRANSPORTING ATPASE"/>
    <property type="match status" value="1"/>
</dbReference>
<dbReference type="PROSITE" id="PS01312">
    <property type="entry name" value="SECA"/>
    <property type="match status" value="1"/>
</dbReference>
<dbReference type="Gene3D" id="3.90.1440.10">
    <property type="entry name" value="SecA, preprotein cross-linking domain"/>
    <property type="match status" value="1"/>
</dbReference>
<evidence type="ECO:0000259" key="15">
    <source>
        <dbReference type="PROSITE" id="PS51196"/>
    </source>
</evidence>
<dbReference type="InterPro" id="IPR044722">
    <property type="entry name" value="SecA_SF2_C"/>
</dbReference>
<dbReference type="SUPFAM" id="SSF52540">
    <property type="entry name" value="P-loop containing nucleoside triphosphate hydrolases"/>
    <property type="match status" value="2"/>
</dbReference>
<comment type="subcellular location">
    <subcellularLocation>
        <location evidence="12">Cell membrane</location>
        <topology evidence="12">Peripheral membrane protein</topology>
        <orientation evidence="12">Cytoplasmic side</orientation>
    </subcellularLocation>
    <subcellularLocation>
        <location evidence="12">Cytoplasm</location>
    </subcellularLocation>
    <subcellularLocation>
        <location evidence="1">Membrane</location>
        <topology evidence="1">Peripheral membrane protein</topology>
    </subcellularLocation>
    <text evidence="12">Distribution is 50-50.</text>
</comment>
<dbReference type="SMART" id="SM00958">
    <property type="entry name" value="SecA_PP_bind"/>
    <property type="match status" value="1"/>
</dbReference>
<dbReference type="InterPro" id="IPR001650">
    <property type="entry name" value="Helicase_C-like"/>
</dbReference>
<comment type="caution">
    <text evidence="16">The sequence shown here is derived from an EMBL/GenBank/DDBJ whole genome shotgun (WGS) entry which is preliminary data.</text>
</comment>
<keyword evidence="3 12" id="KW-0813">Transport</keyword>
<evidence type="ECO:0000256" key="7">
    <source>
        <dbReference type="ARBA" id="ARBA00022840"/>
    </source>
</evidence>
<dbReference type="GO" id="GO:0005886">
    <property type="term" value="C:plasma membrane"/>
    <property type="evidence" value="ECO:0007669"/>
    <property type="project" value="UniProtKB-SubCell"/>
</dbReference>
<keyword evidence="11 12" id="KW-0472">Membrane</keyword>
<evidence type="ECO:0000256" key="10">
    <source>
        <dbReference type="ARBA" id="ARBA00023010"/>
    </source>
</evidence>
<keyword evidence="8 12" id="KW-0653">Protein transport</keyword>
<dbReference type="PROSITE" id="PS51196">
    <property type="entry name" value="SECA_MOTOR_DEAD"/>
    <property type="match status" value="1"/>
</dbReference>
<evidence type="ECO:0000256" key="5">
    <source>
        <dbReference type="ARBA" id="ARBA00022490"/>
    </source>
</evidence>
<evidence type="ECO:0000256" key="4">
    <source>
        <dbReference type="ARBA" id="ARBA00022475"/>
    </source>
</evidence>
<keyword evidence="7 12" id="KW-0067">ATP-binding</keyword>
<dbReference type="InterPro" id="IPR014018">
    <property type="entry name" value="SecA_motor_DEAD"/>
</dbReference>
<evidence type="ECO:0000256" key="6">
    <source>
        <dbReference type="ARBA" id="ARBA00022741"/>
    </source>
</evidence>
<evidence type="ECO:0000256" key="11">
    <source>
        <dbReference type="ARBA" id="ARBA00023136"/>
    </source>
</evidence>
<dbReference type="InterPro" id="IPR000185">
    <property type="entry name" value="SecA"/>
</dbReference>
<dbReference type="Pfam" id="PF07516">
    <property type="entry name" value="SecA_SW"/>
    <property type="match status" value="1"/>
</dbReference>
<dbReference type="Gene3D" id="3.40.50.300">
    <property type="entry name" value="P-loop containing nucleotide triphosphate hydrolases"/>
    <property type="match status" value="3"/>
</dbReference>
<keyword evidence="9 12" id="KW-1278">Translocase</keyword>
<evidence type="ECO:0000256" key="8">
    <source>
        <dbReference type="ARBA" id="ARBA00022927"/>
    </source>
</evidence>
<comment type="function">
    <text evidence="12">Part of the Sec protein translocase complex. Interacts with the SecYEG preprotein conducting channel. Has a central role in coupling the hydrolysis of ATP to the transfer of proteins into and across the cell membrane, serving as an ATP-driven molecular motor driving the stepwise translocation of polypeptide chains across the membrane.</text>
</comment>
<feature type="domain" description="SecA family profile" evidence="15">
    <location>
        <begin position="8"/>
        <end position="581"/>
    </location>
</feature>
<dbReference type="InterPro" id="IPR011130">
    <property type="entry name" value="SecA_preprotein_X-link_dom"/>
</dbReference>
<dbReference type="Pfam" id="PF01043">
    <property type="entry name" value="SecA_PP_bind"/>
    <property type="match status" value="1"/>
</dbReference>
<dbReference type="PANTHER" id="PTHR30612">
    <property type="entry name" value="SECA INNER MEMBRANE COMPONENT OF SEC PROTEIN SECRETION SYSTEM"/>
    <property type="match status" value="1"/>
</dbReference>
<dbReference type="GO" id="GO:0065002">
    <property type="term" value="P:intracellular protein transmembrane transport"/>
    <property type="evidence" value="ECO:0007669"/>
    <property type="project" value="UniProtKB-UniRule"/>
</dbReference>
<dbReference type="Proteomes" id="UP000535543">
    <property type="component" value="Unassembled WGS sequence"/>
</dbReference>
<comment type="similarity">
    <text evidence="2 12">Belongs to the SecA family.</text>
</comment>
<feature type="domain" description="Helicase ATP-binding" evidence="13">
    <location>
        <begin position="90"/>
        <end position="248"/>
    </location>
</feature>
<evidence type="ECO:0000256" key="2">
    <source>
        <dbReference type="ARBA" id="ARBA00007650"/>
    </source>
</evidence>
<evidence type="ECO:0000259" key="14">
    <source>
        <dbReference type="PROSITE" id="PS51194"/>
    </source>
</evidence>
<dbReference type="InterPro" id="IPR027417">
    <property type="entry name" value="P-loop_NTPase"/>
</dbReference>
<evidence type="ECO:0000256" key="1">
    <source>
        <dbReference type="ARBA" id="ARBA00004170"/>
    </source>
</evidence>
<dbReference type="InterPro" id="IPR014001">
    <property type="entry name" value="Helicase_ATP-bd"/>
</dbReference>
<evidence type="ECO:0000256" key="3">
    <source>
        <dbReference type="ARBA" id="ARBA00022448"/>
    </source>
</evidence>
<organism evidence="16 17">
    <name type="scientific">Antrihabitans stalactiti</name>
    <dbReference type="NCBI Taxonomy" id="2584121"/>
    <lineage>
        <taxon>Bacteria</taxon>
        <taxon>Bacillati</taxon>
        <taxon>Actinomycetota</taxon>
        <taxon>Actinomycetes</taxon>
        <taxon>Mycobacteriales</taxon>
        <taxon>Nocardiaceae</taxon>
        <taxon>Antrihabitans</taxon>
    </lineage>
</organism>
<proteinExistence type="inferred from homology"/>
<dbReference type="HAMAP" id="MF_01382">
    <property type="entry name" value="SecA"/>
    <property type="match status" value="1"/>
</dbReference>
<evidence type="ECO:0000256" key="9">
    <source>
        <dbReference type="ARBA" id="ARBA00022967"/>
    </source>
</evidence>
<dbReference type="CDD" id="cd18803">
    <property type="entry name" value="SF2_C_secA"/>
    <property type="match status" value="1"/>
</dbReference>
<comment type="subunit">
    <text evidence="12">Monomer and homodimer. Part of the essential Sec protein translocation apparatus which comprises SecA, SecYEG and auxiliary proteins SecDF. Other proteins may also be involved.</text>
</comment>
<name>A0A848KTQ3_9NOCA</name>
<dbReference type="NCBIfam" id="TIGR04221">
    <property type="entry name" value="SecA2_Mycobac"/>
    <property type="match status" value="1"/>
</dbReference>
<feature type="binding site" evidence="12">
    <location>
        <position position="88"/>
    </location>
    <ligand>
        <name>ATP</name>
        <dbReference type="ChEBI" id="CHEBI:30616"/>
    </ligand>
</feature>
<feature type="binding site" evidence="12">
    <location>
        <begin position="106"/>
        <end position="110"/>
    </location>
    <ligand>
        <name>ATP</name>
        <dbReference type="ChEBI" id="CHEBI:30616"/>
    </ligand>
</feature>